<organism evidence="1 2">
    <name type="scientific">Anaeroglobus geminatus F0357</name>
    <dbReference type="NCBI Taxonomy" id="861450"/>
    <lineage>
        <taxon>Bacteria</taxon>
        <taxon>Bacillati</taxon>
        <taxon>Bacillota</taxon>
        <taxon>Negativicutes</taxon>
        <taxon>Veillonellales</taxon>
        <taxon>Veillonellaceae</taxon>
        <taxon>Anaeroglobus</taxon>
    </lineage>
</organism>
<protein>
    <submittedName>
        <fullName evidence="1">Uncharacterized protein</fullName>
    </submittedName>
</protein>
<keyword evidence="2" id="KW-1185">Reference proteome</keyword>
<evidence type="ECO:0000313" key="1">
    <source>
        <dbReference type="EMBL" id="EHM41643.1"/>
    </source>
</evidence>
<dbReference type="HOGENOM" id="CLU_3303789_0_0_9"/>
<evidence type="ECO:0000313" key="2">
    <source>
        <dbReference type="Proteomes" id="UP000005481"/>
    </source>
</evidence>
<gene>
    <name evidence="1" type="ORF">HMPREF0080_00865</name>
</gene>
<dbReference type="EMBL" id="AGCJ01000030">
    <property type="protein sequence ID" value="EHM41643.1"/>
    <property type="molecule type" value="Genomic_DNA"/>
</dbReference>
<sequence length="39" mass="4323">MEAVFFICRKKTGPFSGRPLTARLHTKAAPVRVPPGTFH</sequence>
<reference evidence="1 2" key="1">
    <citation type="submission" date="2011-08" db="EMBL/GenBank/DDBJ databases">
        <authorList>
            <person name="Weinstock G."/>
            <person name="Sodergren E."/>
            <person name="Clifton S."/>
            <person name="Fulton L."/>
            <person name="Fulton B."/>
            <person name="Courtney L."/>
            <person name="Fronick C."/>
            <person name="Harrison M."/>
            <person name="Strong C."/>
            <person name="Farmer C."/>
            <person name="Delahaunty K."/>
            <person name="Markovic C."/>
            <person name="Hall O."/>
            <person name="Minx P."/>
            <person name="Tomlinson C."/>
            <person name="Mitreva M."/>
            <person name="Hou S."/>
            <person name="Chen J."/>
            <person name="Wollam A."/>
            <person name="Pepin K.H."/>
            <person name="Johnson M."/>
            <person name="Bhonagiri V."/>
            <person name="Zhang X."/>
            <person name="Suruliraj S."/>
            <person name="Warren W."/>
            <person name="Chinwalla A."/>
            <person name="Mardis E.R."/>
            <person name="Wilson R.K."/>
        </authorList>
    </citation>
    <scope>NUCLEOTIDE SEQUENCE [LARGE SCALE GENOMIC DNA]</scope>
    <source>
        <strain evidence="1 2">F0357</strain>
    </source>
</reference>
<comment type="caution">
    <text evidence="1">The sequence shown here is derived from an EMBL/GenBank/DDBJ whole genome shotgun (WGS) entry which is preliminary data.</text>
</comment>
<dbReference type="AlphaFoldDB" id="G9YGU5"/>
<proteinExistence type="predicted"/>
<dbReference type="Proteomes" id="UP000005481">
    <property type="component" value="Unassembled WGS sequence"/>
</dbReference>
<dbReference type="STRING" id="861450.HMPREF0080_00865"/>
<name>G9YGU5_9FIRM</name>
<accession>G9YGU5</accession>